<reference evidence="1 2" key="1">
    <citation type="submission" date="2018-09" db="EMBL/GenBank/DDBJ databases">
        <authorList>
            <person name="Tagini F."/>
        </authorList>
    </citation>
    <scope>NUCLEOTIDE SEQUENCE [LARGE SCALE GENOMIC DNA]</scope>
    <source>
        <strain evidence="1 2">MK136</strain>
    </source>
</reference>
<accession>A0A498QHF7</accession>
<dbReference type="EMBL" id="UPHP01000128">
    <property type="protein sequence ID" value="VBA43060.1"/>
    <property type="molecule type" value="Genomic_DNA"/>
</dbReference>
<keyword evidence="2" id="KW-1185">Reference proteome</keyword>
<evidence type="ECO:0000313" key="2">
    <source>
        <dbReference type="Proteomes" id="UP000273307"/>
    </source>
</evidence>
<gene>
    <name evidence="1" type="ORF">LAUMK136_04895</name>
</gene>
<name>A0A498QHF7_9MYCO</name>
<protein>
    <submittedName>
        <fullName evidence="1">Uncharacterized protein</fullName>
    </submittedName>
</protein>
<sequence length="208" mass="22234">MQRRSAVGSEEKGRNDVKIRHGLAAGAGIVSAVTLVTALQSGDPARAVAPPPDGAYSFSQAGVSGVTWAITALCDQPSGTRNMNDYSDPVTWAFQCALNIVSTTSEQITRADKLQNFTARARLTSVLWTFQVSKDQGVLCPDGSTAPSTETYAFNDENMTGTHTIVHGAVCGLQPDMKKEPFSLQLVGPPPSPVERYPLRCNEIAICY</sequence>
<dbReference type="AlphaFoldDB" id="A0A498QHF7"/>
<evidence type="ECO:0000313" key="1">
    <source>
        <dbReference type="EMBL" id="VBA43060.1"/>
    </source>
</evidence>
<organism evidence="1 2">
    <name type="scientific">Mycobacterium attenuatum</name>
    <dbReference type="NCBI Taxonomy" id="2341086"/>
    <lineage>
        <taxon>Bacteria</taxon>
        <taxon>Bacillati</taxon>
        <taxon>Actinomycetota</taxon>
        <taxon>Actinomycetes</taxon>
        <taxon>Mycobacteriales</taxon>
        <taxon>Mycobacteriaceae</taxon>
        <taxon>Mycobacterium</taxon>
    </lineage>
</organism>
<dbReference type="Proteomes" id="UP000273307">
    <property type="component" value="Unassembled WGS sequence"/>
</dbReference>
<proteinExistence type="predicted"/>